<dbReference type="SUPFAM" id="SSF50129">
    <property type="entry name" value="GroES-like"/>
    <property type="match status" value="1"/>
</dbReference>
<dbReference type="InterPro" id="IPR013154">
    <property type="entry name" value="ADH-like_N"/>
</dbReference>
<comment type="similarity">
    <text evidence="1">Belongs to the zinc-containing alcohol dehydrogenase family. Quinone oxidoreductase subfamily.</text>
</comment>
<dbReference type="SUPFAM" id="SSF51735">
    <property type="entry name" value="NAD(P)-binding Rossmann-fold domains"/>
    <property type="match status" value="1"/>
</dbReference>
<dbReference type="Proteomes" id="UP000294576">
    <property type="component" value="Unassembled WGS sequence"/>
</dbReference>
<dbReference type="PANTHER" id="PTHR44013">
    <property type="entry name" value="ZINC-TYPE ALCOHOL DEHYDROGENASE-LIKE PROTEIN C16A3.02C"/>
    <property type="match status" value="1"/>
</dbReference>
<dbReference type="CDD" id="cd08252">
    <property type="entry name" value="AL_MDR"/>
    <property type="match status" value="1"/>
</dbReference>
<evidence type="ECO:0000313" key="3">
    <source>
        <dbReference type="EMBL" id="TCU06296.1"/>
    </source>
</evidence>
<dbReference type="Pfam" id="PF13602">
    <property type="entry name" value="ADH_zinc_N_2"/>
    <property type="match status" value="1"/>
</dbReference>
<dbReference type="Gene3D" id="3.90.180.10">
    <property type="entry name" value="Medium-chain alcohol dehydrogenases, catalytic domain"/>
    <property type="match status" value="1"/>
</dbReference>
<keyword evidence="1" id="KW-0479">Metal-binding</keyword>
<proteinExistence type="inferred from homology"/>
<dbReference type="InterPro" id="IPR011032">
    <property type="entry name" value="GroES-like_sf"/>
</dbReference>
<sequence>MKAIGHFKALPVDNAEALVDLELPKPTPGTRDLLVAVEAISVNPADFRVRGRKVDDGQAAILGWDVAGTVVGMGDEVDGFALGDAVYYAGDLTRPGANSEYHAADHRIVGHRPARLSAIEAAALPLTVLTAWEALFERLGLSPEDRGTGKTLLIVGGAGGTGSVAIQLARLVPDLTVIATASRPESRTWCEKLGAHAVIDHFGDMPAQLAAFGRTNVDLVLILNDPDRHYPALAEILTPQGKICSIVPFTGSPEINLIMQKSATFVWEFMFTRSMFGTPDIDRQRVILNSAAKLIDDGRLISTLSESLGSINSANLRAAHARLESGRTIGKIVLSGF</sequence>
<accession>A0A4R3PS76</accession>
<protein>
    <recommendedName>
        <fullName evidence="1">Zinc-type alcohol dehydrogenase-like protein</fullName>
    </recommendedName>
</protein>
<dbReference type="GO" id="GO:0008270">
    <property type="term" value="F:zinc ion binding"/>
    <property type="evidence" value="ECO:0007669"/>
    <property type="project" value="InterPro"/>
</dbReference>
<dbReference type="RefSeq" id="WP_132568629.1">
    <property type="nucleotide sequence ID" value="NZ_SMBH01000032.1"/>
</dbReference>
<name>A0A4R3PS76_RHISU</name>
<keyword evidence="1" id="KW-0560">Oxidoreductase</keyword>
<dbReference type="Pfam" id="PF08240">
    <property type="entry name" value="ADH_N"/>
    <property type="match status" value="1"/>
</dbReference>
<evidence type="ECO:0000259" key="2">
    <source>
        <dbReference type="SMART" id="SM00829"/>
    </source>
</evidence>
<dbReference type="Gene3D" id="3.40.50.720">
    <property type="entry name" value="NAD(P)-binding Rossmann-like Domain"/>
    <property type="match status" value="1"/>
</dbReference>
<evidence type="ECO:0000256" key="1">
    <source>
        <dbReference type="RuleBase" id="RU364000"/>
    </source>
</evidence>
<dbReference type="InterPro" id="IPR052733">
    <property type="entry name" value="Chloroplast_QOR"/>
</dbReference>
<dbReference type="PROSITE" id="PS01162">
    <property type="entry name" value="QOR_ZETA_CRYSTAL"/>
    <property type="match status" value="1"/>
</dbReference>
<comment type="caution">
    <text evidence="3">The sequence shown here is derived from an EMBL/GenBank/DDBJ whole genome shotgun (WGS) entry which is preliminary data.</text>
</comment>
<dbReference type="AlphaFoldDB" id="A0A4R3PS76"/>
<dbReference type="GO" id="GO:0016491">
    <property type="term" value="F:oxidoreductase activity"/>
    <property type="evidence" value="ECO:0007669"/>
    <property type="project" value="UniProtKB-KW"/>
</dbReference>
<dbReference type="EMBL" id="SMBH01000032">
    <property type="protein sequence ID" value="TCU06296.1"/>
    <property type="molecule type" value="Genomic_DNA"/>
</dbReference>
<dbReference type="InterPro" id="IPR002364">
    <property type="entry name" value="Quin_OxRdtase/zeta-crystal_CS"/>
</dbReference>
<keyword evidence="1" id="KW-0862">Zinc</keyword>
<reference evidence="3 4" key="1">
    <citation type="submission" date="2019-03" db="EMBL/GenBank/DDBJ databases">
        <title>Genomic Encyclopedia of Type Strains, Phase IV (KMG-V): Genome sequencing to study the core and pangenomes of soil and plant-associated prokaryotes.</title>
        <authorList>
            <person name="Whitman W."/>
        </authorList>
    </citation>
    <scope>NUCLEOTIDE SEQUENCE [LARGE SCALE GENOMIC DNA]</scope>
    <source>
        <strain evidence="3 4">Hc14</strain>
    </source>
</reference>
<evidence type="ECO:0000313" key="4">
    <source>
        <dbReference type="Proteomes" id="UP000294576"/>
    </source>
</evidence>
<dbReference type="SMART" id="SM00829">
    <property type="entry name" value="PKS_ER"/>
    <property type="match status" value="1"/>
</dbReference>
<gene>
    <name evidence="3" type="ORF">EV132_13229</name>
</gene>
<feature type="domain" description="Enoyl reductase (ER)" evidence="2">
    <location>
        <begin position="5"/>
        <end position="334"/>
    </location>
</feature>
<organism evidence="3 4">
    <name type="scientific">Rhizobium sullae</name>
    <name type="common">Rhizobium hedysari</name>
    <dbReference type="NCBI Taxonomy" id="50338"/>
    <lineage>
        <taxon>Bacteria</taxon>
        <taxon>Pseudomonadati</taxon>
        <taxon>Pseudomonadota</taxon>
        <taxon>Alphaproteobacteria</taxon>
        <taxon>Hyphomicrobiales</taxon>
        <taxon>Rhizobiaceae</taxon>
        <taxon>Rhizobium/Agrobacterium group</taxon>
        <taxon>Rhizobium</taxon>
    </lineage>
</organism>
<dbReference type="PANTHER" id="PTHR44013:SF1">
    <property type="entry name" value="ZINC-TYPE ALCOHOL DEHYDROGENASE-LIKE PROTEIN C16A3.02C"/>
    <property type="match status" value="1"/>
</dbReference>
<dbReference type="InterPro" id="IPR014182">
    <property type="entry name" value="ADH_Zn_typ-1"/>
</dbReference>
<dbReference type="InterPro" id="IPR036291">
    <property type="entry name" value="NAD(P)-bd_dom_sf"/>
</dbReference>
<dbReference type="InterPro" id="IPR020843">
    <property type="entry name" value="ER"/>
</dbReference>
<dbReference type="NCBIfam" id="TIGR02817">
    <property type="entry name" value="adh_fam_1"/>
    <property type="match status" value="1"/>
</dbReference>